<comment type="caution">
    <text evidence="1">The sequence shown here is derived from an EMBL/GenBank/DDBJ whole genome shotgun (WGS) entry which is preliminary data.</text>
</comment>
<reference evidence="1" key="1">
    <citation type="submission" date="2023-03" db="EMBL/GenBank/DDBJ databases">
        <title>MT1 and MT2 Draft Genomes of Novel Species.</title>
        <authorList>
            <person name="Venkateswaran K."/>
        </authorList>
    </citation>
    <scope>NUCLEOTIDE SEQUENCE</scope>
    <source>
        <strain evidence="1">F6_3S_P_2</strain>
    </source>
</reference>
<gene>
    <name evidence="1" type="ORF">P5G49_05995</name>
</gene>
<dbReference type="EMBL" id="JAROCC010000003">
    <property type="protein sequence ID" value="MDN4607031.1"/>
    <property type="molecule type" value="Genomic_DNA"/>
</dbReference>
<accession>A0ABT8JPH0</accession>
<dbReference type="Proteomes" id="UP001175097">
    <property type="component" value="Unassembled WGS sequence"/>
</dbReference>
<evidence type="ECO:0000313" key="1">
    <source>
        <dbReference type="EMBL" id="MDN4607031.1"/>
    </source>
</evidence>
<feature type="non-terminal residue" evidence="1">
    <location>
        <position position="1"/>
    </location>
</feature>
<organism evidence="1 2">
    <name type="scientific">Sporosarcina highlanderae</name>
    <dbReference type="NCBI Taxonomy" id="3035916"/>
    <lineage>
        <taxon>Bacteria</taxon>
        <taxon>Bacillati</taxon>
        <taxon>Bacillota</taxon>
        <taxon>Bacilli</taxon>
        <taxon>Bacillales</taxon>
        <taxon>Caryophanaceae</taxon>
        <taxon>Sporosarcina</taxon>
    </lineage>
</organism>
<name>A0ABT8JPH0_9BACL</name>
<proteinExistence type="predicted"/>
<keyword evidence="2" id="KW-1185">Reference proteome</keyword>
<evidence type="ECO:0000313" key="2">
    <source>
        <dbReference type="Proteomes" id="UP001175097"/>
    </source>
</evidence>
<dbReference type="RefSeq" id="WP_301242572.1">
    <property type="nucleotide sequence ID" value="NZ_JAROCC010000003.1"/>
</dbReference>
<sequence length="101" mass="11308">LHFYYKKIVAQTMAMVCTTNVSMFPPAWLEPPRSRKACALWGLKAHAFPAGKAVTKNGFCEQKRSVVSTSLHLPPYASINGNPFNMTILPPIFTFPQKVIR</sequence>
<protein>
    <submittedName>
        <fullName evidence="1">Uncharacterized protein</fullName>
    </submittedName>
</protein>